<dbReference type="InterPro" id="IPR012337">
    <property type="entry name" value="RNaseH-like_sf"/>
</dbReference>
<dbReference type="GO" id="GO:0004523">
    <property type="term" value="F:RNA-DNA hybrid ribonuclease activity"/>
    <property type="evidence" value="ECO:0007669"/>
    <property type="project" value="InterPro"/>
</dbReference>
<accession>A0A3B6AU08</accession>
<dbReference type="InterPro" id="IPR052929">
    <property type="entry name" value="RNase_H-like_EbsB-rel"/>
</dbReference>
<dbReference type="Gramene" id="TraesNOR2A03G00624390.1">
    <property type="protein sequence ID" value="TraesNOR2A03G00624390.1.CDS1"/>
    <property type="gene ID" value="TraesNOR2A03G00624390"/>
</dbReference>
<dbReference type="CDD" id="cd06222">
    <property type="entry name" value="RNase_H_like"/>
    <property type="match status" value="1"/>
</dbReference>
<sequence>MVAVTSWFLWWQRRQLVREEEVQPPTRSCQPIRALALNFARAANKPSTTARLNCWKRPLAGQLALNVDAAFLADDNTGACGSIIRDSSGQFIAAATARLEYVTDVESAEAVALAKGLKLAISVGCNSLLVQMVNLIVMESIQQNSGHSMVAAPILDECRSLILDFGKVSLEHFNHESNMVAHALALFGRDDPPNVWLDSPPVFISELLADDVSVV</sequence>
<name>A0A3B6AU08_WHEAT</name>
<dbReference type="InterPro" id="IPR036397">
    <property type="entry name" value="RNaseH_sf"/>
</dbReference>
<feature type="domain" description="RNase H type-1" evidence="1">
    <location>
        <begin position="66"/>
        <end position="185"/>
    </location>
</feature>
<evidence type="ECO:0000313" key="3">
    <source>
        <dbReference type="Proteomes" id="UP000019116"/>
    </source>
</evidence>
<dbReference type="OMA" id="SHTMWEW"/>
<dbReference type="Gramene" id="TraesCS2A02G118400.1">
    <property type="protein sequence ID" value="TraesCS2A02G118400.1.cds1"/>
    <property type="gene ID" value="TraesCS2A02G118400"/>
</dbReference>
<dbReference type="InterPro" id="IPR044730">
    <property type="entry name" value="RNase_H-like_dom_plant"/>
</dbReference>
<dbReference type="SUPFAM" id="SSF53098">
    <property type="entry name" value="Ribonuclease H-like"/>
    <property type="match status" value="1"/>
</dbReference>
<evidence type="ECO:0000259" key="1">
    <source>
        <dbReference type="Pfam" id="PF13456"/>
    </source>
</evidence>
<dbReference type="GO" id="GO:0003676">
    <property type="term" value="F:nucleic acid binding"/>
    <property type="evidence" value="ECO:0007669"/>
    <property type="project" value="InterPro"/>
</dbReference>
<evidence type="ECO:0000313" key="2">
    <source>
        <dbReference type="EnsemblPlants" id="TraesCS2A02G118400.1.cds1"/>
    </source>
</evidence>
<dbReference type="STRING" id="4565.A0A3B6AU08"/>
<dbReference type="Gramene" id="TraesCS2A03G0244000.1">
    <property type="protein sequence ID" value="TraesCS2A03G0244000.1.CDS1"/>
    <property type="gene ID" value="TraesCS2A03G0244000"/>
</dbReference>
<dbReference type="SMR" id="A0A3B6AU08"/>
<reference evidence="2" key="1">
    <citation type="submission" date="2018-08" db="EMBL/GenBank/DDBJ databases">
        <authorList>
            <person name="Rossello M."/>
        </authorList>
    </citation>
    <scope>NUCLEOTIDE SEQUENCE [LARGE SCALE GENOMIC DNA]</scope>
    <source>
        <strain evidence="2">cv. Chinese Spring</strain>
    </source>
</reference>
<dbReference type="PANTHER" id="PTHR47074:SF39">
    <property type="entry name" value="RNASE H TYPE-1 DOMAIN-CONTAINING PROTEIN"/>
    <property type="match status" value="1"/>
</dbReference>
<keyword evidence="3" id="KW-1185">Reference proteome</keyword>
<dbReference type="PANTHER" id="PTHR47074">
    <property type="entry name" value="BNAC02G40300D PROTEIN"/>
    <property type="match status" value="1"/>
</dbReference>
<dbReference type="Pfam" id="PF13456">
    <property type="entry name" value="RVT_3"/>
    <property type="match status" value="1"/>
</dbReference>
<dbReference type="OrthoDB" id="694800at2759"/>
<dbReference type="EnsemblPlants" id="TraesCS2A02G118400.1">
    <property type="protein sequence ID" value="TraesCS2A02G118400.1.cds1"/>
    <property type="gene ID" value="TraesCS2A02G118400"/>
</dbReference>
<dbReference type="Proteomes" id="UP000019116">
    <property type="component" value="Chromosome 2A"/>
</dbReference>
<protein>
    <recommendedName>
        <fullName evidence="1">RNase H type-1 domain-containing protein</fullName>
    </recommendedName>
</protein>
<proteinExistence type="predicted"/>
<dbReference type="AlphaFoldDB" id="A0A3B6AU08"/>
<dbReference type="Gene3D" id="3.30.420.10">
    <property type="entry name" value="Ribonuclease H-like superfamily/Ribonuclease H"/>
    <property type="match status" value="1"/>
</dbReference>
<dbReference type="InterPro" id="IPR002156">
    <property type="entry name" value="RNaseH_domain"/>
</dbReference>
<reference evidence="2" key="2">
    <citation type="submission" date="2018-10" db="UniProtKB">
        <authorList>
            <consortium name="EnsemblPlants"/>
        </authorList>
    </citation>
    <scope>IDENTIFICATION</scope>
</reference>
<organism evidence="2">
    <name type="scientific">Triticum aestivum</name>
    <name type="common">Wheat</name>
    <dbReference type="NCBI Taxonomy" id="4565"/>
    <lineage>
        <taxon>Eukaryota</taxon>
        <taxon>Viridiplantae</taxon>
        <taxon>Streptophyta</taxon>
        <taxon>Embryophyta</taxon>
        <taxon>Tracheophyta</taxon>
        <taxon>Spermatophyta</taxon>
        <taxon>Magnoliopsida</taxon>
        <taxon>Liliopsida</taxon>
        <taxon>Poales</taxon>
        <taxon>Poaceae</taxon>
        <taxon>BOP clade</taxon>
        <taxon>Pooideae</taxon>
        <taxon>Triticodae</taxon>
        <taxon>Triticeae</taxon>
        <taxon>Triticinae</taxon>
        <taxon>Triticum</taxon>
    </lineage>
</organism>